<organism evidence="1 2">
    <name type="scientific">Gossypium arboreum</name>
    <name type="common">Tree cotton</name>
    <name type="synonym">Gossypium nanking</name>
    <dbReference type="NCBI Taxonomy" id="29729"/>
    <lineage>
        <taxon>Eukaryota</taxon>
        <taxon>Viridiplantae</taxon>
        <taxon>Streptophyta</taxon>
        <taxon>Embryophyta</taxon>
        <taxon>Tracheophyta</taxon>
        <taxon>Spermatophyta</taxon>
        <taxon>Magnoliopsida</taxon>
        <taxon>eudicotyledons</taxon>
        <taxon>Gunneridae</taxon>
        <taxon>Pentapetalae</taxon>
        <taxon>rosids</taxon>
        <taxon>malvids</taxon>
        <taxon>Malvales</taxon>
        <taxon>Malvaceae</taxon>
        <taxon>Malvoideae</taxon>
        <taxon>Gossypium</taxon>
    </lineage>
</organism>
<name>A0ABR0QDD0_GOSAR</name>
<keyword evidence="2" id="KW-1185">Reference proteome</keyword>
<protein>
    <recommendedName>
        <fullName evidence="3">Retrovirus-related Pol polyprotein from transposon TNT 1-94</fullName>
    </recommendedName>
</protein>
<sequence length="133" mass="15606">MLIENFLRSKEYWYVVEDRIQELKAGTSLTNVQKMEIDAQKLKDLKAKNYLFQAIDSSILETILCKDKAKHIWDSMKRKYQGNVRAKRVRSKHCRHYRLTKILGIVTTNGREEVPMRGEMFGIIAYLIGSQKP</sequence>
<gene>
    <name evidence="1" type="ORF">PVK06_012753</name>
</gene>
<evidence type="ECO:0000313" key="1">
    <source>
        <dbReference type="EMBL" id="KAK5836947.1"/>
    </source>
</evidence>
<dbReference type="EMBL" id="JARKNE010000004">
    <property type="protein sequence ID" value="KAK5836947.1"/>
    <property type="molecule type" value="Genomic_DNA"/>
</dbReference>
<evidence type="ECO:0008006" key="3">
    <source>
        <dbReference type="Google" id="ProtNLM"/>
    </source>
</evidence>
<dbReference type="Proteomes" id="UP001358586">
    <property type="component" value="Chromosome 4"/>
</dbReference>
<dbReference type="PANTHER" id="PTHR35317:SF27">
    <property type="entry name" value="RETROVIRUS-RELATED POL POLYPROTEIN FROM TRANSPOSON TNT 1-94"/>
    <property type="match status" value="1"/>
</dbReference>
<dbReference type="PANTHER" id="PTHR35317">
    <property type="entry name" value="OS04G0629600 PROTEIN"/>
    <property type="match status" value="1"/>
</dbReference>
<reference evidence="1 2" key="1">
    <citation type="submission" date="2023-03" db="EMBL/GenBank/DDBJ databases">
        <title>WGS of Gossypium arboreum.</title>
        <authorList>
            <person name="Yu D."/>
        </authorList>
    </citation>
    <scope>NUCLEOTIDE SEQUENCE [LARGE SCALE GENOMIC DNA]</scope>
    <source>
        <tissue evidence="1">Leaf</tissue>
    </source>
</reference>
<accession>A0ABR0QDD0</accession>
<evidence type="ECO:0000313" key="2">
    <source>
        <dbReference type="Proteomes" id="UP001358586"/>
    </source>
</evidence>
<comment type="caution">
    <text evidence="1">The sequence shown here is derived from an EMBL/GenBank/DDBJ whole genome shotgun (WGS) entry which is preliminary data.</text>
</comment>
<proteinExistence type="predicted"/>
<dbReference type="Pfam" id="PF14223">
    <property type="entry name" value="Retrotran_gag_2"/>
    <property type="match status" value="1"/>
</dbReference>